<dbReference type="PROSITE" id="PS00163">
    <property type="entry name" value="FUMARATE_LYASES"/>
    <property type="match status" value="1"/>
</dbReference>
<keyword evidence="4" id="KW-0963">Cytoplasm</keyword>
<dbReference type="FunFam" id="1.10.275.10:FF:000001">
    <property type="entry name" value="Fumarate hydratase, mitochondrial"/>
    <property type="match status" value="1"/>
</dbReference>
<dbReference type="FunFam" id="1.10.40.30:FF:000002">
    <property type="entry name" value="Fumarate hydratase class II"/>
    <property type="match status" value="1"/>
</dbReference>
<dbReference type="GO" id="GO:0004333">
    <property type="term" value="F:fumarate hydratase activity"/>
    <property type="evidence" value="ECO:0007669"/>
    <property type="project" value="UniProtKB-UniRule"/>
</dbReference>
<reference evidence="8" key="1">
    <citation type="submission" date="2019-05" db="EMBL/GenBank/DDBJ databases">
        <title>Complete genome sequencing of Dialister sp. strain 5BBH33.</title>
        <authorList>
            <person name="Sakamoto M."/>
            <person name="Murakami T."/>
            <person name="Mori H."/>
        </authorList>
    </citation>
    <scope>NUCLEOTIDE SEQUENCE [LARGE SCALE GENOMIC DNA]</scope>
    <source>
        <strain evidence="8">5BBH33</strain>
    </source>
</reference>
<evidence type="ECO:0000313" key="7">
    <source>
        <dbReference type="EMBL" id="BBK24708.1"/>
    </source>
</evidence>
<dbReference type="InterPro" id="IPR018951">
    <property type="entry name" value="Fumarase_C_C"/>
</dbReference>
<dbReference type="GO" id="GO:0006106">
    <property type="term" value="P:fumarate metabolic process"/>
    <property type="evidence" value="ECO:0007669"/>
    <property type="project" value="InterPro"/>
</dbReference>
<evidence type="ECO:0000256" key="3">
    <source>
        <dbReference type="ARBA" id="ARBA00023239"/>
    </source>
</evidence>
<dbReference type="PRINTS" id="PR00149">
    <property type="entry name" value="FUMRATELYASE"/>
</dbReference>
<evidence type="ECO:0000256" key="4">
    <source>
        <dbReference type="HAMAP-Rule" id="MF_00743"/>
    </source>
</evidence>
<dbReference type="Gene3D" id="1.10.275.10">
    <property type="entry name" value="Fumarase/aspartase (N-terminal domain)"/>
    <property type="match status" value="1"/>
</dbReference>
<dbReference type="GO" id="GO:0006099">
    <property type="term" value="P:tricarboxylic acid cycle"/>
    <property type="evidence" value="ECO:0007669"/>
    <property type="project" value="UniProtKB-UniRule"/>
</dbReference>
<feature type="site" description="Important for catalytic activity" evidence="4">
    <location>
        <position position="329"/>
    </location>
</feature>
<accession>A0A8D4UTW9</accession>
<evidence type="ECO:0000313" key="8">
    <source>
        <dbReference type="Proteomes" id="UP000320585"/>
    </source>
</evidence>
<dbReference type="SUPFAM" id="SSF48557">
    <property type="entry name" value="L-aspartase-like"/>
    <property type="match status" value="1"/>
</dbReference>
<keyword evidence="4" id="KW-0816">Tricarboxylic acid cycle</keyword>
<evidence type="ECO:0000256" key="1">
    <source>
        <dbReference type="ARBA" id="ARBA00001494"/>
    </source>
</evidence>
<comment type="miscellaneous">
    <text evidence="4">There are 2 substrate-binding sites: the catalytic A site, and the non-catalytic B site that may play a role in the transfer of substrate or product between the active site and the solvent. Alternatively, the B site may bind allosteric effectors.</text>
</comment>
<dbReference type="GO" id="GO:0005737">
    <property type="term" value="C:cytoplasm"/>
    <property type="evidence" value="ECO:0007669"/>
    <property type="project" value="UniProtKB-SubCell"/>
</dbReference>
<dbReference type="Proteomes" id="UP000320585">
    <property type="component" value="Chromosome"/>
</dbReference>
<dbReference type="GO" id="GO:0008797">
    <property type="term" value="F:aspartate ammonia-lyase activity"/>
    <property type="evidence" value="ECO:0007669"/>
    <property type="project" value="UniProtKB-EC"/>
</dbReference>
<feature type="binding site" evidence="4">
    <location>
        <position position="185"/>
    </location>
    <ligand>
        <name>substrate</name>
    </ligand>
</feature>
<dbReference type="PANTHER" id="PTHR11444:SF1">
    <property type="entry name" value="FUMARATE HYDRATASE, MITOCHONDRIAL"/>
    <property type="match status" value="1"/>
</dbReference>
<dbReference type="CDD" id="cd01362">
    <property type="entry name" value="Fumarase_classII"/>
    <property type="match status" value="1"/>
</dbReference>
<dbReference type="AlphaFoldDB" id="A0A8D4UTW9"/>
<name>A0A8D4UTW9_9FIRM</name>
<feature type="binding site" evidence="4">
    <location>
        <begin position="322"/>
        <end position="324"/>
    </location>
    <ligand>
        <name>substrate</name>
    </ligand>
</feature>
<gene>
    <name evidence="4 7" type="primary">fumC</name>
    <name evidence="7" type="ORF">Dia5BBH33_06430</name>
</gene>
<dbReference type="FunFam" id="1.20.200.10:FF:000001">
    <property type="entry name" value="Fumarate hydratase, mitochondrial"/>
    <property type="match status" value="1"/>
</dbReference>
<feature type="binding site" description="in site B" evidence="4">
    <location>
        <begin position="127"/>
        <end position="130"/>
    </location>
    <ligand>
        <name>substrate</name>
    </ligand>
</feature>
<dbReference type="InterPro" id="IPR024083">
    <property type="entry name" value="Fumarase/histidase_N"/>
</dbReference>
<comment type="subunit">
    <text evidence="4">Homotetramer.</text>
</comment>
<keyword evidence="3 4" id="KW-0456">Lyase</keyword>
<keyword evidence="8" id="KW-1185">Reference proteome</keyword>
<evidence type="ECO:0000259" key="5">
    <source>
        <dbReference type="Pfam" id="PF00206"/>
    </source>
</evidence>
<dbReference type="InterPro" id="IPR005677">
    <property type="entry name" value="Fum_hydII"/>
</dbReference>
<dbReference type="KEGG" id="dho:Dia5BBH33_06430"/>
<dbReference type="PRINTS" id="PR00145">
    <property type="entry name" value="ARGSUCLYASE"/>
</dbReference>
<feature type="active site" description="Proton donor/acceptor" evidence="4">
    <location>
        <position position="186"/>
    </location>
</feature>
<comment type="similarity">
    <text evidence="2 4">Belongs to the class-II fumarase/aspartase family. Fumarase subfamily.</text>
</comment>
<comment type="catalytic activity">
    <reaction evidence="4">
        <text>(S)-malate = fumarate + H2O</text>
        <dbReference type="Rhea" id="RHEA:12460"/>
        <dbReference type="ChEBI" id="CHEBI:15377"/>
        <dbReference type="ChEBI" id="CHEBI:15589"/>
        <dbReference type="ChEBI" id="CHEBI:29806"/>
        <dbReference type="EC" id="4.2.1.2"/>
    </reaction>
</comment>
<protein>
    <recommendedName>
        <fullName evidence="4">Fumarate hydratase class II</fullName>
        <shortName evidence="4">Fumarase C</shortName>
        <ecNumber evidence="4">4.2.1.2</ecNumber>
    </recommendedName>
    <alternativeName>
        <fullName evidence="4">Aerobic fumarase</fullName>
    </alternativeName>
    <alternativeName>
        <fullName evidence="4">Iron-independent fumarase</fullName>
    </alternativeName>
</protein>
<dbReference type="PANTHER" id="PTHR11444">
    <property type="entry name" value="ASPARTATEAMMONIA/ARGININOSUCCINATE/ADENYLOSUCCINATE LYASE"/>
    <property type="match status" value="1"/>
</dbReference>
<dbReference type="InterPro" id="IPR000362">
    <property type="entry name" value="Fumarate_lyase_fam"/>
</dbReference>
<organism evidence="7 8">
    <name type="scientific">Dialister hominis</name>
    <dbReference type="NCBI Taxonomy" id="2582419"/>
    <lineage>
        <taxon>Bacteria</taxon>
        <taxon>Bacillati</taxon>
        <taxon>Bacillota</taxon>
        <taxon>Negativicutes</taxon>
        <taxon>Veillonellales</taxon>
        <taxon>Veillonellaceae</taxon>
        <taxon>Dialister</taxon>
    </lineage>
</organism>
<dbReference type="InterPro" id="IPR022761">
    <property type="entry name" value="Fumarate_lyase_N"/>
</dbReference>
<feature type="binding site" evidence="4">
    <location>
        <begin position="97"/>
        <end position="99"/>
    </location>
    <ligand>
        <name>substrate</name>
    </ligand>
</feature>
<dbReference type="Pfam" id="PF00206">
    <property type="entry name" value="Lyase_1"/>
    <property type="match status" value="1"/>
</dbReference>
<dbReference type="Gene3D" id="1.10.40.30">
    <property type="entry name" value="Fumarase/aspartase (C-terminal domain)"/>
    <property type="match status" value="1"/>
</dbReference>
<dbReference type="Gene3D" id="1.20.200.10">
    <property type="entry name" value="Fumarase/aspartase (Central domain)"/>
    <property type="match status" value="1"/>
</dbReference>
<dbReference type="UniPathway" id="UPA00223">
    <property type="reaction ID" value="UER01007"/>
</dbReference>
<feature type="active site" evidence="4">
    <location>
        <position position="316"/>
    </location>
</feature>
<sequence length="462" mass="50544">MMEYRIEHDSLGEVRVPADHMWGAQTQRSFENFKIGRKMPEEIIHAFAVLKKCAAKVNEENGDLDPEKGAAIREACDEIMAGKWPDEFPLVVYQTGSGTQSNMNMNEVVAHIANLKLAEAKSEKRVHPNDDVNMSQSSNDTFPTAMHIAAVGVLHKYLYGSIDELTATFTAKSEEYMHTVKIGRTHVQDAVPLTFGQEVSGWTQMLIQSKKMIQDGEKYLHELAIGGTAVGTGLNSPNGFGEQVSRAIAEETGIPFTSAPNKFYALTARDDIVFTHGALDALAGDCMKFADDLRLLAGGPRAGLGELTIPANEPGSSIMPGKVNPTQCEALTMVACRVHGNQAAVSMASSQGRFELNVYAPILADSFIESVKLLSEAIHSFDIHCAQGIQVNEDRMEELVEKSLMLVTALSPHIGYEKSAKIAKKAFADNSSLKEAALDLGYVTEEEYDRWVDAKEMTNVDR</sequence>
<dbReference type="InterPro" id="IPR008948">
    <property type="entry name" value="L-Aspartase-like"/>
</dbReference>
<dbReference type="EMBL" id="AP019697">
    <property type="protein sequence ID" value="BBK24708.1"/>
    <property type="molecule type" value="Genomic_DNA"/>
</dbReference>
<comment type="pathway">
    <text evidence="4">Carbohydrate metabolism; tricarboxylic acid cycle; (S)-malate from fumarate: step 1/1.</text>
</comment>
<feature type="domain" description="Fumarase C C-terminal" evidence="6">
    <location>
        <begin position="406"/>
        <end position="459"/>
    </location>
</feature>
<dbReference type="HAMAP" id="MF_00743">
    <property type="entry name" value="FumaraseC"/>
    <property type="match status" value="1"/>
</dbReference>
<feature type="binding site" evidence="4">
    <location>
        <begin position="137"/>
        <end position="139"/>
    </location>
    <ligand>
        <name>substrate</name>
    </ligand>
</feature>
<dbReference type="Pfam" id="PF10415">
    <property type="entry name" value="FumaraseC_C"/>
    <property type="match status" value="1"/>
</dbReference>
<dbReference type="GO" id="GO:0006108">
    <property type="term" value="P:malate metabolic process"/>
    <property type="evidence" value="ECO:0007669"/>
    <property type="project" value="TreeGrafter"/>
</dbReference>
<comment type="subcellular location">
    <subcellularLocation>
        <location evidence="4">Cytoplasm</location>
    </subcellularLocation>
</comment>
<evidence type="ECO:0000259" key="6">
    <source>
        <dbReference type="Pfam" id="PF10415"/>
    </source>
</evidence>
<evidence type="ECO:0000256" key="2">
    <source>
        <dbReference type="ARBA" id="ARBA00009084"/>
    </source>
</evidence>
<dbReference type="InterPro" id="IPR020557">
    <property type="entry name" value="Fumarate_lyase_CS"/>
</dbReference>
<comment type="catalytic activity">
    <reaction evidence="1">
        <text>L-aspartate = fumarate + NH4(+)</text>
        <dbReference type="Rhea" id="RHEA:16601"/>
        <dbReference type="ChEBI" id="CHEBI:28938"/>
        <dbReference type="ChEBI" id="CHEBI:29806"/>
        <dbReference type="ChEBI" id="CHEBI:29991"/>
        <dbReference type="EC" id="4.3.1.1"/>
    </reaction>
</comment>
<feature type="binding site" evidence="4">
    <location>
        <position position="317"/>
    </location>
    <ligand>
        <name>substrate</name>
    </ligand>
</feature>
<comment type="function">
    <text evidence="4">Involved in the TCA cycle. Catalyzes the stereospecific interconversion of fumarate to L-malate.</text>
</comment>
<proteinExistence type="inferred from homology"/>
<dbReference type="EC" id="4.2.1.2" evidence="4"/>
<feature type="domain" description="Fumarate lyase N-terminal" evidence="5">
    <location>
        <begin position="12"/>
        <end position="340"/>
    </location>
</feature>
<dbReference type="NCBIfam" id="TIGR00979">
    <property type="entry name" value="fumC_II"/>
    <property type="match status" value="1"/>
</dbReference>